<organism evidence="3 4">
    <name type="scientific">Nocardioides piscis</name>
    <dbReference type="NCBI Taxonomy" id="2714938"/>
    <lineage>
        <taxon>Bacteria</taxon>
        <taxon>Bacillati</taxon>
        <taxon>Actinomycetota</taxon>
        <taxon>Actinomycetes</taxon>
        <taxon>Propionibacteriales</taxon>
        <taxon>Nocardioidaceae</taxon>
        <taxon>Nocardioides</taxon>
    </lineage>
</organism>
<feature type="signal peptide" evidence="2">
    <location>
        <begin position="1"/>
        <end position="29"/>
    </location>
</feature>
<evidence type="ECO:0000256" key="2">
    <source>
        <dbReference type="SAM" id="SignalP"/>
    </source>
</evidence>
<protein>
    <submittedName>
        <fullName evidence="3">Uncharacterized protein</fullName>
    </submittedName>
</protein>
<feature type="region of interest" description="Disordered" evidence="1">
    <location>
        <begin position="35"/>
        <end position="54"/>
    </location>
</feature>
<dbReference type="EMBL" id="CP049866">
    <property type="protein sequence ID" value="QIK76977.1"/>
    <property type="molecule type" value="Genomic_DNA"/>
</dbReference>
<keyword evidence="2" id="KW-0732">Signal</keyword>
<feature type="compositionally biased region" description="Basic residues" evidence="1">
    <location>
        <begin position="37"/>
        <end position="46"/>
    </location>
</feature>
<keyword evidence="4" id="KW-1185">Reference proteome</keyword>
<name>A0A6G7YJR6_9ACTN</name>
<evidence type="ECO:0000256" key="1">
    <source>
        <dbReference type="SAM" id="MobiDB-lite"/>
    </source>
</evidence>
<feature type="chain" id="PRO_5026294194" evidence="2">
    <location>
        <begin position="30"/>
        <end position="204"/>
    </location>
</feature>
<proteinExistence type="predicted"/>
<dbReference type="KEGG" id="npi:G7071_17580"/>
<evidence type="ECO:0000313" key="3">
    <source>
        <dbReference type="EMBL" id="QIK76977.1"/>
    </source>
</evidence>
<dbReference type="Proteomes" id="UP000502035">
    <property type="component" value="Chromosome"/>
</dbReference>
<reference evidence="3 4" key="1">
    <citation type="submission" date="2020-03" db="EMBL/GenBank/DDBJ databases">
        <title>Nocardioides sp. nov., isolated from fish.</title>
        <authorList>
            <person name="Hyun D.-W."/>
            <person name="Bae J.-W."/>
        </authorList>
    </citation>
    <scope>NUCLEOTIDE SEQUENCE [LARGE SCALE GENOMIC DNA]</scope>
    <source>
        <strain evidence="3 4">HDW12A</strain>
    </source>
</reference>
<dbReference type="RefSeq" id="WP_166320661.1">
    <property type="nucleotide sequence ID" value="NZ_CP049866.1"/>
</dbReference>
<gene>
    <name evidence="3" type="ORF">G7071_17580</name>
</gene>
<sequence length="204" mass="21241">MHKTRRIIATAVATAALVAPSAATTFAVAADAPAHSTKAKKAKKEKAAKVSKPQTKQLLKDVSGKDKRLARLATSGSVVNLADDVEAEVVANIDEARTALADVRTAVEAADSTLDTRAARKDLRSFRVENFRLVVNILKQAEGLAADAAADPEATAHLVAAEDAALAITATSTKADVKAARAHLQAAHAELEPTEDEVEPVPAV</sequence>
<evidence type="ECO:0000313" key="4">
    <source>
        <dbReference type="Proteomes" id="UP000502035"/>
    </source>
</evidence>
<accession>A0A6G7YJR6</accession>
<dbReference type="AlphaFoldDB" id="A0A6G7YJR6"/>